<accession>A0ABQ5JJF1</accession>
<reference evidence="2" key="1">
    <citation type="journal article" date="2022" name="Int. J. Syst. Evol. Microbiol.">
        <title>A novel species of lactic acid bacteria, Ligilactobacillus pabuli sp. nov., isolated from alfalfa silage.</title>
        <authorList>
            <person name="Tohno M."/>
            <person name="Tanizawa Y."/>
            <person name="Sawada H."/>
            <person name="Sakamoto M."/>
            <person name="Ohkuma M."/>
            <person name="Kobayashi H."/>
        </authorList>
    </citation>
    <scope>NUCLEOTIDE SEQUENCE</scope>
    <source>
        <strain evidence="2">AF129</strain>
    </source>
</reference>
<keyword evidence="3" id="KW-1185">Reference proteome</keyword>
<feature type="transmembrane region" description="Helical" evidence="1">
    <location>
        <begin position="51"/>
        <end position="73"/>
    </location>
</feature>
<feature type="transmembrane region" description="Helical" evidence="1">
    <location>
        <begin position="143"/>
        <end position="168"/>
    </location>
</feature>
<dbReference type="EMBL" id="BQXH01000016">
    <property type="protein sequence ID" value="GKS81983.1"/>
    <property type="molecule type" value="Genomic_DNA"/>
</dbReference>
<feature type="transmembrane region" description="Helical" evidence="1">
    <location>
        <begin position="94"/>
        <end position="123"/>
    </location>
</feature>
<keyword evidence="1" id="KW-0472">Membrane</keyword>
<keyword evidence="1" id="KW-0812">Transmembrane</keyword>
<feature type="transmembrane region" description="Helical" evidence="1">
    <location>
        <begin position="189"/>
        <end position="210"/>
    </location>
</feature>
<evidence type="ECO:0000256" key="1">
    <source>
        <dbReference type="SAM" id="Phobius"/>
    </source>
</evidence>
<comment type="caution">
    <text evidence="2">The sequence shown here is derived from an EMBL/GenBank/DDBJ whole genome shotgun (WGS) entry which is preliminary data.</text>
</comment>
<dbReference type="Proteomes" id="UP001055149">
    <property type="component" value="Unassembled WGS sequence"/>
</dbReference>
<protein>
    <submittedName>
        <fullName evidence="2">ABC transporter permease</fullName>
    </submittedName>
</protein>
<dbReference type="RefSeq" id="WP_244056026.1">
    <property type="nucleotide sequence ID" value="NZ_BQXH01000016.1"/>
</dbReference>
<feature type="transmembrane region" description="Helical" evidence="1">
    <location>
        <begin position="18"/>
        <end position="39"/>
    </location>
</feature>
<feature type="transmembrane region" description="Helical" evidence="1">
    <location>
        <begin position="230"/>
        <end position="251"/>
    </location>
</feature>
<organism evidence="2 3">
    <name type="scientific">Ligilactobacillus pabuli</name>
    <dbReference type="NCBI Taxonomy" id="2886039"/>
    <lineage>
        <taxon>Bacteria</taxon>
        <taxon>Bacillati</taxon>
        <taxon>Bacillota</taxon>
        <taxon>Bacilli</taxon>
        <taxon>Lactobacillales</taxon>
        <taxon>Lactobacillaceae</taxon>
        <taxon>Ligilactobacillus</taxon>
    </lineage>
</organism>
<evidence type="ECO:0000313" key="3">
    <source>
        <dbReference type="Proteomes" id="UP001055149"/>
    </source>
</evidence>
<keyword evidence="1" id="KW-1133">Transmembrane helix</keyword>
<sequence>MTDFKQLVRVFLTDKIRIVGSVITVYVAATLLSLVPALFNGPVFDKCWSNLMLLYAAGWGSVAALLAGALLAYSNEKVYRTNRYRLLPVSNGKLYSANLFSSFLAYILVFLAELIFVLIYYLFNIKTVRALIAHSFAGFELRLSLILVFAFLVGLLTMVFWWSIASLVHLLTATITRTLPDKHQLIAQCLIYAALIMAVVRTYFAVKAWWSQLADLPFMVTSVNAYLSPVWAALILLVLTLVLGVINVWLLEHQVETKQ</sequence>
<proteinExistence type="predicted"/>
<evidence type="ECO:0000313" key="2">
    <source>
        <dbReference type="EMBL" id="GKS81983.1"/>
    </source>
</evidence>
<name>A0ABQ5JJF1_9LACO</name>
<gene>
    <name evidence="2" type="ORF">LPAF129_16690</name>
</gene>